<dbReference type="InterPro" id="IPR006597">
    <property type="entry name" value="Sel1-like"/>
</dbReference>
<proteinExistence type="predicted"/>
<dbReference type="InterPro" id="IPR011990">
    <property type="entry name" value="TPR-like_helical_dom_sf"/>
</dbReference>
<gene>
    <name evidence="10" type="ORF">KC01_LOCUS3904</name>
</gene>
<dbReference type="PROSITE" id="PS50297">
    <property type="entry name" value="ANK_REP_REGION"/>
    <property type="match status" value="1"/>
</dbReference>
<feature type="transmembrane region" description="Helical" evidence="7">
    <location>
        <begin position="1402"/>
        <end position="1420"/>
    </location>
</feature>
<evidence type="ECO:0000256" key="6">
    <source>
        <dbReference type="PROSITE-ProRule" id="PRU00023"/>
    </source>
</evidence>
<accession>A0AAV2J577</accession>
<evidence type="ECO:0000256" key="8">
    <source>
        <dbReference type="SAM" id="SignalP"/>
    </source>
</evidence>
<feature type="transmembrane region" description="Helical" evidence="7">
    <location>
        <begin position="1505"/>
        <end position="1524"/>
    </location>
</feature>
<feature type="domain" description="Ion transport" evidence="9">
    <location>
        <begin position="1443"/>
        <end position="1666"/>
    </location>
</feature>
<evidence type="ECO:0000256" key="2">
    <source>
        <dbReference type="ARBA" id="ARBA00022692"/>
    </source>
</evidence>
<evidence type="ECO:0000313" key="11">
    <source>
        <dbReference type="Proteomes" id="UP001497482"/>
    </source>
</evidence>
<keyword evidence="3 7" id="KW-1133">Transmembrane helix</keyword>
<reference evidence="10 11" key="1">
    <citation type="submission" date="2024-04" db="EMBL/GenBank/DDBJ databases">
        <authorList>
            <person name="Waldvogel A.-M."/>
            <person name="Schoenle A."/>
        </authorList>
    </citation>
    <scope>NUCLEOTIDE SEQUENCE [LARGE SCALE GENOMIC DNA]</scope>
</reference>
<evidence type="ECO:0000256" key="1">
    <source>
        <dbReference type="ARBA" id="ARBA00004141"/>
    </source>
</evidence>
<feature type="transmembrane region" description="Helical" evidence="7">
    <location>
        <begin position="1631"/>
        <end position="1654"/>
    </location>
</feature>
<dbReference type="Proteomes" id="UP001497482">
    <property type="component" value="Chromosome 10"/>
</dbReference>
<evidence type="ECO:0000256" key="5">
    <source>
        <dbReference type="ARBA" id="ARBA00036634"/>
    </source>
</evidence>
<dbReference type="SMART" id="SM00248">
    <property type="entry name" value="ANK"/>
    <property type="match status" value="4"/>
</dbReference>
<protein>
    <recommendedName>
        <fullName evidence="9">Ion transport domain-containing protein</fullName>
    </recommendedName>
</protein>
<organism evidence="10 11">
    <name type="scientific">Knipowitschia caucasica</name>
    <name type="common">Caucasian dwarf goby</name>
    <name type="synonym">Pomatoschistus caucasicus</name>
    <dbReference type="NCBI Taxonomy" id="637954"/>
    <lineage>
        <taxon>Eukaryota</taxon>
        <taxon>Metazoa</taxon>
        <taxon>Chordata</taxon>
        <taxon>Craniata</taxon>
        <taxon>Vertebrata</taxon>
        <taxon>Euteleostomi</taxon>
        <taxon>Actinopterygii</taxon>
        <taxon>Neopterygii</taxon>
        <taxon>Teleostei</taxon>
        <taxon>Neoteleostei</taxon>
        <taxon>Acanthomorphata</taxon>
        <taxon>Gobiaria</taxon>
        <taxon>Gobiiformes</taxon>
        <taxon>Gobioidei</taxon>
        <taxon>Gobiidae</taxon>
        <taxon>Gobiinae</taxon>
        <taxon>Knipowitschia</taxon>
    </lineage>
</organism>
<dbReference type="InterPro" id="IPR008347">
    <property type="entry name" value="TrpV1-4"/>
</dbReference>
<evidence type="ECO:0000313" key="10">
    <source>
        <dbReference type="EMBL" id="CAL1571825.1"/>
    </source>
</evidence>
<dbReference type="Pfam" id="PF12796">
    <property type="entry name" value="Ank_2"/>
    <property type="match status" value="1"/>
</dbReference>
<feature type="repeat" description="ANK" evidence="6">
    <location>
        <begin position="1182"/>
        <end position="1214"/>
    </location>
</feature>
<feature type="transmembrane region" description="Helical" evidence="7">
    <location>
        <begin position="1001"/>
        <end position="1017"/>
    </location>
</feature>
<dbReference type="InterPro" id="IPR005821">
    <property type="entry name" value="Ion_trans_dom"/>
</dbReference>
<dbReference type="InterPro" id="IPR042756">
    <property type="entry name" value="Sel-1L3"/>
</dbReference>
<evidence type="ECO:0000256" key="4">
    <source>
        <dbReference type="ARBA" id="ARBA00023136"/>
    </source>
</evidence>
<dbReference type="Pfam" id="PF08238">
    <property type="entry name" value="Sel1"/>
    <property type="match status" value="8"/>
</dbReference>
<dbReference type="PROSITE" id="PS50088">
    <property type="entry name" value="ANK_REPEAT"/>
    <property type="match status" value="1"/>
</dbReference>
<feature type="transmembrane region" description="Helical" evidence="7">
    <location>
        <begin position="1545"/>
        <end position="1567"/>
    </location>
</feature>
<dbReference type="EMBL" id="OZ035832">
    <property type="protein sequence ID" value="CAL1571825.1"/>
    <property type="molecule type" value="Genomic_DNA"/>
</dbReference>
<dbReference type="Pfam" id="PF00520">
    <property type="entry name" value="Ion_trans"/>
    <property type="match status" value="1"/>
</dbReference>
<keyword evidence="2 7" id="KW-0812">Transmembrane</keyword>
<comment type="subcellular location">
    <subcellularLocation>
        <location evidence="1">Membrane</location>
        <topology evidence="1">Multi-pass membrane protein</topology>
    </subcellularLocation>
</comment>
<sequence>MGRRGSSQLGLGCSMEAASLCCLLCQLVLSVQVLYAENRVSLLNPPEEAVPDHRLKVQYSCDGPGRVHLRTLVSFESGSDLTLDLTSWSCVQGPGRTRTLTLGLPDWLVYRPDGTVRLSQWVRSCLLRVSLTAMGADEDDEGGVVVQDEAYLEPKPIFSRPFKQHKLCFSWSGLMLKGAQQFDGMVCPVEEETVSLLSSVFASTGEHFGVTRTLQPFHHEVLEHLRLKAISFVWCRFSLWLFVTASCRHNLCSVFHHIDLEQRYVSPGLFLTPTGHLHVQMSGEQEQSGAFLCPFRLPLRRWCQLTLELRVSKVDVSMVCAEGDQRKVHTARYVFGYDLEMDDTDGYFVIGGSNHAPSVEGFFGPVLFHRKRIPEPTQNMVEVPHVIHSLSLDSWLQKCDDFQHHMSLKIREYLKTMTESCTDVYLQYMKPLTQTVRPQCEDGEAVPGSTQYAAKVAKSLVSKKGHRVSVRTVGRALYRVALQKLSVSVSGSRVQKHLPLLQQAGCLQEPSALHLSAALYSAGLGVRQNTDQSWLLSLLSAQRDHRLSLLRLGFLHLHGLSGLPRDPDLAYAYYSNIAQQTVTDRLNPSPQQTTVEKIHLIDQEVLKQQTREDHHIFQWLQFQAQKGEAEAEQTMGQMLFWGLRGVASDPRKAARHYQRGAELHADPVSMYDYGIVLLQGHGVEKDIPKGVFYLKKAMDKGSVPAMNALGWYYENFEKNYQEAVQLWERADRLGSPDAAMNLGVMYLQGLYPNKPQNQFLAYQYFLKSADRGHIKAATQVAMIWTTGIPARVDRRPLEAVKLTKWASEHNGHLGHVLRKGLDSYLKKDMLTSVLFYLMAAESGFAAAQFNLAFLCEQDAGQFLHPDFVSSCMWKYYNVSTHSESPQAYALIKLGDMLYQGHEGRRRDVESAARMYAAAALRDQPQGVFNLGTLVEEGHELPLSILHDLGLSALVRSHRTVILKALYEKCRDWDDTDSFVPCSLTLFNVYLQELREDYSASIKYWSVLTIAPTLYLLFRKFVSSNSRTAADIGCNKMDIEEQREKVDKEEEEDQENDGLAWLLRRDSTEVMPMDTNITQSSPCLSEGDGKCTLEFSRERVFEAASCGDASKLQGLLDSLTATKRRLTSPEFIDQSNGKTVLLKALLNLKEDRNDTIEVLLDIAEKSGDLQDLINASYTDWCYKGQTALHVAIERRSLEHVKLLVQKGANIQAKANGKFFQHDEGFGFYFGELPLSLAACTNQPEVVSFLLDNPYNRAKVTDSDSEGNSVLHALVVIADNSPENTDMIANMDKLIGLEDIQNNQGLTPLKLAAKLGKIGLLKHMLNREFVDKEFRPLSRKFIEWVYGPVHSSLYDTSSIDTDEEHSVLEIIVFGSQIPNRIEMLQLEPLRSLLKDKWERFASKLFLFNFVVYMVYLSIFTAVAINRKEGKPPFPIEDVPDDYLRSTGQIISVLGALWFFYRSVVVFRRNPPKFSSLYTDGFSDIIFFIQGLLIVLCVPLYVSGLREYVGLQVISLALAWLNILHYARGIKQLGIYNVMVQRMILRDILHFLLVYAVFLFGFSAAIMSLIKDIPPEPLNETEALNETEPAIVNPLDICRKPSYTDVRFTILELFKFTIGMGDLRVTDNVQYKEVFYFLLILYIVLTYILLLNMLIAIMGNTVERISSESENIWNLQRSHTILDMERTLPNCMLDKLRSVGSKVSFKHERDKSRRFLRVTETYWTEWRSDMYVCQEEDPGNDILNLPSTGANGNRWHLRPLMDRIRVRLQPQTVQP</sequence>
<evidence type="ECO:0000256" key="7">
    <source>
        <dbReference type="SAM" id="Phobius"/>
    </source>
</evidence>
<dbReference type="SMART" id="SM00671">
    <property type="entry name" value="SEL1"/>
    <property type="match status" value="8"/>
</dbReference>
<dbReference type="PANTHER" id="PTHR44444:SF4">
    <property type="entry name" value="PROTEIN SEL-1 HOMOLOG 3 ISOFORM X1"/>
    <property type="match status" value="1"/>
</dbReference>
<dbReference type="NCBIfam" id="TIGR00870">
    <property type="entry name" value="trp"/>
    <property type="match status" value="1"/>
</dbReference>
<dbReference type="Gene3D" id="1.25.40.20">
    <property type="entry name" value="Ankyrin repeat-containing domain"/>
    <property type="match status" value="1"/>
</dbReference>
<dbReference type="SUPFAM" id="SSF81901">
    <property type="entry name" value="HCP-like"/>
    <property type="match status" value="3"/>
</dbReference>
<dbReference type="Gene3D" id="1.25.40.10">
    <property type="entry name" value="Tetratricopeptide repeat domain"/>
    <property type="match status" value="4"/>
</dbReference>
<name>A0AAV2J577_KNICA</name>
<dbReference type="InterPro" id="IPR036770">
    <property type="entry name" value="Ankyrin_rpt-contain_sf"/>
</dbReference>
<keyword evidence="11" id="KW-1185">Reference proteome</keyword>
<feature type="transmembrane region" description="Helical" evidence="7">
    <location>
        <begin position="1440"/>
        <end position="1458"/>
    </location>
</feature>
<dbReference type="SUPFAM" id="SSF48403">
    <property type="entry name" value="Ankyrin repeat"/>
    <property type="match status" value="1"/>
</dbReference>
<keyword evidence="6" id="KW-0040">ANK repeat</keyword>
<dbReference type="PRINTS" id="PR01768">
    <property type="entry name" value="TRPVRECEPTOR"/>
</dbReference>
<dbReference type="InterPro" id="IPR002110">
    <property type="entry name" value="Ankyrin_rpt"/>
</dbReference>
<feature type="signal peptide" evidence="8">
    <location>
        <begin position="1"/>
        <end position="36"/>
    </location>
</feature>
<dbReference type="Gene3D" id="1.10.287.70">
    <property type="match status" value="1"/>
</dbReference>
<comment type="catalytic activity">
    <reaction evidence="5">
        <text>Ca(2+)(in) = Ca(2+)(out)</text>
        <dbReference type="Rhea" id="RHEA:29671"/>
        <dbReference type="ChEBI" id="CHEBI:29108"/>
    </reaction>
</comment>
<evidence type="ECO:0000259" key="9">
    <source>
        <dbReference type="Pfam" id="PF00520"/>
    </source>
</evidence>
<dbReference type="GO" id="GO:0005216">
    <property type="term" value="F:monoatomic ion channel activity"/>
    <property type="evidence" value="ECO:0007669"/>
    <property type="project" value="InterPro"/>
</dbReference>
<dbReference type="GO" id="GO:0016020">
    <property type="term" value="C:membrane"/>
    <property type="evidence" value="ECO:0007669"/>
    <property type="project" value="UniProtKB-SubCell"/>
</dbReference>
<dbReference type="PANTHER" id="PTHR44444">
    <property type="entry name" value="PROTEIN SEL-1 HOMOLOG 3"/>
    <property type="match status" value="1"/>
</dbReference>
<feature type="chain" id="PRO_5043651627" description="Ion transport domain-containing protein" evidence="8">
    <location>
        <begin position="37"/>
        <end position="1772"/>
    </location>
</feature>
<keyword evidence="4 7" id="KW-0472">Membrane</keyword>
<evidence type="ECO:0000256" key="3">
    <source>
        <dbReference type="ARBA" id="ARBA00022989"/>
    </source>
</evidence>
<feature type="transmembrane region" description="Helical" evidence="7">
    <location>
        <begin position="1479"/>
        <end position="1499"/>
    </location>
</feature>
<keyword evidence="8" id="KW-0732">Signal</keyword>